<dbReference type="InterPro" id="IPR032675">
    <property type="entry name" value="LRR_dom_sf"/>
</dbReference>
<comment type="caution">
    <text evidence="1">The sequence shown here is derived from an EMBL/GenBank/DDBJ whole genome shotgun (WGS) entry which is preliminary data.</text>
</comment>
<gene>
    <name evidence="1" type="ORF">AV274_3525</name>
</gene>
<sequence>MATVSKPLNTLVIKEDMDIFDLNDEADVIDMKSGLCNHPDITSCNWDVCAKLKELRIGDRCLENVMAFVLKDLVKLERVEIGCSCFTKAKGRMEVSGCGMLKSLKIGNDSCEKWSEFVTRDCGVEEVEIGDGCFADCENTVFEELHGLKTLVLGKWVFGRKSGKLVMRS</sequence>
<accession>A0A196SES3</accession>
<keyword evidence="2" id="KW-1185">Reference proteome</keyword>
<reference evidence="1 2" key="1">
    <citation type="submission" date="2016-05" db="EMBL/GenBank/DDBJ databases">
        <title>Nuclear genome of Blastocystis sp. subtype 1 NandII.</title>
        <authorList>
            <person name="Gentekaki E."/>
            <person name="Curtis B."/>
            <person name="Stairs C."/>
            <person name="Eme L."/>
            <person name="Herman E."/>
            <person name="Klimes V."/>
            <person name="Arias M.C."/>
            <person name="Elias M."/>
            <person name="Hilliou F."/>
            <person name="Klute M."/>
            <person name="Malik S.-B."/>
            <person name="Pightling A."/>
            <person name="Rachubinski R."/>
            <person name="Salas D."/>
            <person name="Schlacht A."/>
            <person name="Suga H."/>
            <person name="Archibald J."/>
            <person name="Ball S.G."/>
            <person name="Clark G."/>
            <person name="Dacks J."/>
            <person name="Van Der Giezen M."/>
            <person name="Tsaousis A."/>
            <person name="Roger A."/>
        </authorList>
    </citation>
    <scope>NUCLEOTIDE SEQUENCE [LARGE SCALE GENOMIC DNA]</scope>
    <source>
        <strain evidence="2">ATCC 50177 / NandII</strain>
    </source>
</reference>
<proteinExistence type="predicted"/>
<evidence type="ECO:0000313" key="2">
    <source>
        <dbReference type="Proteomes" id="UP000078348"/>
    </source>
</evidence>
<name>A0A196SES3_BLAHN</name>
<evidence type="ECO:0000313" key="1">
    <source>
        <dbReference type="EMBL" id="OAO14821.1"/>
    </source>
</evidence>
<dbReference type="Proteomes" id="UP000078348">
    <property type="component" value="Unassembled WGS sequence"/>
</dbReference>
<dbReference type="Gene3D" id="3.80.10.10">
    <property type="entry name" value="Ribonuclease Inhibitor"/>
    <property type="match status" value="1"/>
</dbReference>
<dbReference type="EMBL" id="LXWW01000210">
    <property type="protein sequence ID" value="OAO14821.1"/>
    <property type="molecule type" value="Genomic_DNA"/>
</dbReference>
<organism evidence="1 2">
    <name type="scientific">Blastocystis sp. subtype 1 (strain ATCC 50177 / NandII)</name>
    <dbReference type="NCBI Taxonomy" id="478820"/>
    <lineage>
        <taxon>Eukaryota</taxon>
        <taxon>Sar</taxon>
        <taxon>Stramenopiles</taxon>
        <taxon>Bigyra</taxon>
        <taxon>Opalozoa</taxon>
        <taxon>Opalinata</taxon>
        <taxon>Blastocystidae</taxon>
        <taxon>Blastocystis</taxon>
    </lineage>
</organism>
<dbReference type="AlphaFoldDB" id="A0A196SES3"/>
<protein>
    <submittedName>
        <fullName evidence="1">Uncharacterized protein</fullName>
    </submittedName>
</protein>